<feature type="domain" description="Methylated-DNA-[protein]-cysteine S-methyltransferase DNA binding" evidence="2">
    <location>
        <begin position="12"/>
        <end position="90"/>
    </location>
</feature>
<protein>
    <recommendedName>
        <fullName evidence="2">Methylated-DNA-[protein]-cysteine S-methyltransferase DNA binding domain-containing protein</fullName>
    </recommendedName>
</protein>
<reference evidence="3 4" key="1">
    <citation type="submission" date="2017-02" db="EMBL/GenBank/DDBJ databases">
        <title>Whole genome sequencing of Metallibacterium scheffleri DSM 24874 (T).</title>
        <authorList>
            <person name="Kumar S."/>
            <person name="Patil P."/>
            <person name="Patil P.B."/>
        </authorList>
    </citation>
    <scope>NUCLEOTIDE SEQUENCE [LARGE SCALE GENOMIC DNA]</scope>
    <source>
        <strain evidence="3 4">DSM 24874</strain>
    </source>
</reference>
<evidence type="ECO:0000313" key="3">
    <source>
        <dbReference type="EMBL" id="THD12164.1"/>
    </source>
</evidence>
<dbReference type="InterPro" id="IPR036388">
    <property type="entry name" value="WH-like_DNA-bd_sf"/>
</dbReference>
<dbReference type="InterPro" id="IPR014048">
    <property type="entry name" value="MethylDNA_cys_MeTrfase_DNA-bd"/>
</dbReference>
<name>A0A4S3KV27_9GAMM</name>
<dbReference type="InterPro" id="IPR052520">
    <property type="entry name" value="ATL_DNA_repair"/>
</dbReference>
<evidence type="ECO:0000313" key="4">
    <source>
        <dbReference type="Proteomes" id="UP000307749"/>
    </source>
</evidence>
<dbReference type="PANTHER" id="PTHR42942">
    <property type="entry name" value="6-O-METHYLGUANINE DNA METHYLTRANSFERASE"/>
    <property type="match status" value="1"/>
</dbReference>
<dbReference type="AlphaFoldDB" id="A0A4S3KV27"/>
<sequence>MSAESGSLAARTAIRAAIRAVPAGRVSSYGAIAARAGLRGRARLAGRVLREGATPALPWHRVLHSDGRLAAPPGTALAREQMRRLAAEGVPVRKGRVAREYFIDGGDLDALLWRG</sequence>
<dbReference type="OrthoDB" id="9132167at2"/>
<dbReference type="EMBL" id="MWQO01000003">
    <property type="protein sequence ID" value="THD12164.1"/>
    <property type="molecule type" value="Genomic_DNA"/>
</dbReference>
<keyword evidence="4" id="KW-1185">Reference proteome</keyword>
<dbReference type="Pfam" id="PF01035">
    <property type="entry name" value="DNA_binding_1"/>
    <property type="match status" value="1"/>
</dbReference>
<dbReference type="GO" id="GO:0006281">
    <property type="term" value="P:DNA repair"/>
    <property type="evidence" value="ECO:0007669"/>
    <property type="project" value="InterPro"/>
</dbReference>
<comment type="caution">
    <text evidence="3">The sequence shown here is derived from an EMBL/GenBank/DDBJ whole genome shotgun (WGS) entry which is preliminary data.</text>
</comment>
<dbReference type="Gene3D" id="1.10.10.10">
    <property type="entry name" value="Winged helix-like DNA-binding domain superfamily/Winged helix DNA-binding domain"/>
    <property type="match status" value="1"/>
</dbReference>
<dbReference type="CDD" id="cd06445">
    <property type="entry name" value="ATase"/>
    <property type="match status" value="1"/>
</dbReference>
<dbReference type="RefSeq" id="WP_081129719.1">
    <property type="nucleotide sequence ID" value="NZ_LDOS01000002.1"/>
</dbReference>
<dbReference type="Proteomes" id="UP000307749">
    <property type="component" value="Unassembled WGS sequence"/>
</dbReference>
<evidence type="ECO:0000256" key="1">
    <source>
        <dbReference type="ARBA" id="ARBA00022763"/>
    </source>
</evidence>
<keyword evidence="1" id="KW-0227">DNA damage</keyword>
<dbReference type="GO" id="GO:0003824">
    <property type="term" value="F:catalytic activity"/>
    <property type="evidence" value="ECO:0007669"/>
    <property type="project" value="InterPro"/>
</dbReference>
<dbReference type="InterPro" id="IPR036217">
    <property type="entry name" value="MethylDNA_cys_MeTrfase_DNAb"/>
</dbReference>
<dbReference type="PANTHER" id="PTHR42942:SF1">
    <property type="entry name" value="ALKYLTRANSFERASE-LIKE PROTEIN 1"/>
    <property type="match status" value="1"/>
</dbReference>
<evidence type="ECO:0000259" key="2">
    <source>
        <dbReference type="Pfam" id="PF01035"/>
    </source>
</evidence>
<accession>A0A4S3KV27</accession>
<proteinExistence type="predicted"/>
<organism evidence="3 4">
    <name type="scientific">Metallibacterium scheffleri</name>
    <dbReference type="NCBI Taxonomy" id="993689"/>
    <lineage>
        <taxon>Bacteria</taxon>
        <taxon>Pseudomonadati</taxon>
        <taxon>Pseudomonadota</taxon>
        <taxon>Gammaproteobacteria</taxon>
        <taxon>Lysobacterales</taxon>
        <taxon>Rhodanobacteraceae</taxon>
        <taxon>Metallibacterium</taxon>
    </lineage>
</organism>
<dbReference type="SUPFAM" id="SSF46767">
    <property type="entry name" value="Methylated DNA-protein cysteine methyltransferase, C-terminal domain"/>
    <property type="match status" value="1"/>
</dbReference>
<dbReference type="STRING" id="993689.GCA_002077135_03288"/>
<gene>
    <name evidence="3" type="ORF">B1806_01030</name>
</gene>